<organism evidence="1 2">
    <name type="scientific">Funneliformis mosseae</name>
    <name type="common">Endomycorrhizal fungus</name>
    <name type="synonym">Glomus mosseae</name>
    <dbReference type="NCBI Taxonomy" id="27381"/>
    <lineage>
        <taxon>Eukaryota</taxon>
        <taxon>Fungi</taxon>
        <taxon>Fungi incertae sedis</taxon>
        <taxon>Mucoromycota</taxon>
        <taxon>Glomeromycotina</taxon>
        <taxon>Glomeromycetes</taxon>
        <taxon>Glomerales</taxon>
        <taxon>Glomeraceae</taxon>
        <taxon>Funneliformis</taxon>
    </lineage>
</organism>
<dbReference type="EMBL" id="CAJVPP010009364">
    <property type="protein sequence ID" value="CAG8704048.1"/>
    <property type="molecule type" value="Genomic_DNA"/>
</dbReference>
<keyword evidence="2" id="KW-1185">Reference proteome</keyword>
<reference evidence="1" key="1">
    <citation type="submission" date="2021-06" db="EMBL/GenBank/DDBJ databases">
        <authorList>
            <person name="Kallberg Y."/>
            <person name="Tangrot J."/>
            <person name="Rosling A."/>
        </authorList>
    </citation>
    <scope>NUCLEOTIDE SEQUENCE</scope>
    <source>
        <strain evidence="1">87-6 pot B 2015</strain>
    </source>
</reference>
<dbReference type="Proteomes" id="UP000789375">
    <property type="component" value="Unassembled WGS sequence"/>
</dbReference>
<evidence type="ECO:0000313" key="1">
    <source>
        <dbReference type="EMBL" id="CAG8704048.1"/>
    </source>
</evidence>
<name>A0A9N9N650_FUNMO</name>
<comment type="caution">
    <text evidence="1">The sequence shown here is derived from an EMBL/GenBank/DDBJ whole genome shotgun (WGS) entry which is preliminary data.</text>
</comment>
<dbReference type="AlphaFoldDB" id="A0A9N9N650"/>
<gene>
    <name evidence="1" type="ORF">FMOSSE_LOCUS13955</name>
</gene>
<evidence type="ECO:0000313" key="2">
    <source>
        <dbReference type="Proteomes" id="UP000789375"/>
    </source>
</evidence>
<feature type="non-terminal residue" evidence="1">
    <location>
        <position position="1"/>
    </location>
</feature>
<accession>A0A9N9N650</accession>
<sequence length="172" mass="19409">MDATDRREEQSSFTEDCQLEHDDYLATLQKIVNHKANAKIAVVTDKFEVKRLSQARASYGCSCDELLIQLRSLDIGLHFIQIDEERKQREEEKAAVRTASLGHLNIISRAIRTGTEVNSNLVTQDSDDVLGEQNNQEEVEVIRDVERESKTNGSLVSSVVMQEVSSSFLPKQ</sequence>
<proteinExistence type="predicted"/>
<protein>
    <submittedName>
        <fullName evidence="1">1417_t:CDS:1</fullName>
    </submittedName>
</protein>